<comment type="caution">
    <text evidence="4">The sequence shown here is derived from an EMBL/GenBank/DDBJ whole genome shotgun (WGS) entry which is preliminary data.</text>
</comment>
<feature type="transmembrane region" description="Helical" evidence="2">
    <location>
        <begin position="324"/>
        <end position="345"/>
    </location>
</feature>
<keyword evidence="2" id="KW-1133">Transmembrane helix</keyword>
<keyword evidence="2" id="KW-0812">Transmembrane</keyword>
<dbReference type="PANTHER" id="PTHR46826">
    <property type="match status" value="1"/>
</dbReference>
<feature type="transmembrane region" description="Helical" evidence="2">
    <location>
        <begin position="138"/>
        <end position="158"/>
    </location>
</feature>
<protein>
    <recommendedName>
        <fullName evidence="3">VTT domain-containing protein</fullName>
    </recommendedName>
</protein>
<dbReference type="PANTHER" id="PTHR46826:SF1">
    <property type="entry name" value="TVP38_TMEM64 FAMILY MEMBRANE PROTEIN YDJX"/>
    <property type="match status" value="1"/>
</dbReference>
<evidence type="ECO:0000256" key="1">
    <source>
        <dbReference type="SAM" id="MobiDB-lite"/>
    </source>
</evidence>
<organism evidence="4 5">
    <name type="scientific">Cymbomonas tetramitiformis</name>
    <dbReference type="NCBI Taxonomy" id="36881"/>
    <lineage>
        <taxon>Eukaryota</taxon>
        <taxon>Viridiplantae</taxon>
        <taxon>Chlorophyta</taxon>
        <taxon>Pyramimonadophyceae</taxon>
        <taxon>Pyramimonadales</taxon>
        <taxon>Pyramimonadaceae</taxon>
        <taxon>Cymbomonas</taxon>
    </lineage>
</organism>
<dbReference type="AlphaFoldDB" id="A0AAE0BRU5"/>
<proteinExistence type="predicted"/>
<evidence type="ECO:0000256" key="2">
    <source>
        <dbReference type="SAM" id="Phobius"/>
    </source>
</evidence>
<dbReference type="Pfam" id="PF09335">
    <property type="entry name" value="VTT_dom"/>
    <property type="match status" value="1"/>
</dbReference>
<feature type="transmembrane region" description="Helical" evidence="2">
    <location>
        <begin position="275"/>
        <end position="296"/>
    </location>
</feature>
<keyword evidence="5" id="KW-1185">Reference proteome</keyword>
<evidence type="ECO:0000313" key="5">
    <source>
        <dbReference type="Proteomes" id="UP001190700"/>
    </source>
</evidence>
<evidence type="ECO:0000313" key="4">
    <source>
        <dbReference type="EMBL" id="KAK3240582.1"/>
    </source>
</evidence>
<accession>A0AAE0BRU5</accession>
<dbReference type="Proteomes" id="UP001190700">
    <property type="component" value="Unassembled WGS sequence"/>
</dbReference>
<keyword evidence="2" id="KW-0472">Membrane</keyword>
<name>A0AAE0BRU5_9CHLO</name>
<feature type="compositionally biased region" description="Low complexity" evidence="1">
    <location>
        <begin position="28"/>
        <end position="46"/>
    </location>
</feature>
<sequence length="355" mass="37240">MFSFSVYNSACVLRTPVQPRRSRAKFVQSNSISSRGGSCSKSSKQQKYSNVASKALKNDGVAEKTPNTSEIQPSATQLQPAVSSGQDDNSNKFFLPAGMLAAAVLYQAAPALAETLAILPAVPEELSLTAIVASLEQLGDAGAVLLLFVVTLAEMVPLVPTQPLAIASGLLFGWEEGIPLALAGTTLAALFAFLISRNLGDRFVAFTEGASSMGVKGELSELEGDGMQKQLSKISSLVEAGTQLECALKVMVLRFSPVVPYSVSNYLMGLTKVPVAPFVFGTAVGMAPWMAFYASVGSTGRSLMMNGKGFEDVMQDLLEQAEGALAGPVEALFLVTVTGIIYATVKNKDDSASTS</sequence>
<feature type="transmembrane region" description="Helical" evidence="2">
    <location>
        <begin position="178"/>
        <end position="195"/>
    </location>
</feature>
<feature type="region of interest" description="Disordered" evidence="1">
    <location>
        <begin position="59"/>
        <end position="85"/>
    </location>
</feature>
<dbReference type="InterPro" id="IPR032816">
    <property type="entry name" value="VTT_dom"/>
</dbReference>
<dbReference type="EMBL" id="LGRX02033599">
    <property type="protein sequence ID" value="KAK3240582.1"/>
    <property type="molecule type" value="Genomic_DNA"/>
</dbReference>
<reference evidence="4 5" key="1">
    <citation type="journal article" date="2015" name="Genome Biol. Evol.">
        <title>Comparative Genomics of a Bacterivorous Green Alga Reveals Evolutionary Causalities and Consequences of Phago-Mixotrophic Mode of Nutrition.</title>
        <authorList>
            <person name="Burns J.A."/>
            <person name="Paasch A."/>
            <person name="Narechania A."/>
            <person name="Kim E."/>
        </authorList>
    </citation>
    <scope>NUCLEOTIDE SEQUENCE [LARGE SCALE GENOMIC DNA]</scope>
    <source>
        <strain evidence="4 5">PLY_AMNH</strain>
    </source>
</reference>
<feature type="domain" description="VTT" evidence="3">
    <location>
        <begin position="159"/>
        <end position="298"/>
    </location>
</feature>
<feature type="region of interest" description="Disordered" evidence="1">
    <location>
        <begin position="24"/>
        <end position="46"/>
    </location>
</feature>
<evidence type="ECO:0000259" key="3">
    <source>
        <dbReference type="Pfam" id="PF09335"/>
    </source>
</evidence>
<dbReference type="InterPro" id="IPR053240">
    <property type="entry name" value="VTT_domain"/>
</dbReference>
<gene>
    <name evidence="4" type="ORF">CYMTET_49583</name>
</gene>
<feature type="compositionally biased region" description="Polar residues" evidence="1">
    <location>
        <begin position="65"/>
        <end position="85"/>
    </location>
</feature>